<sequence length="143" mass="15442">METAGKPWIEDRKEARYLALPVVTAMGSLARGLPAVEDKLLSLIGTMGWLPAGSYACWLNQGDPGGVAAVTGRLVDWAQFQGLVFDRPASDPDGWTCRLEEYLVDPADVQDPGGWRARIALKLADEPPFQNLTDNSATASEPT</sequence>
<protein>
    <recommendedName>
        <fullName evidence="3">GyrI-like domain-containing protein</fullName>
    </recommendedName>
</protein>
<keyword evidence="2" id="KW-1185">Reference proteome</keyword>
<dbReference type="RefSeq" id="WP_342025255.1">
    <property type="nucleotide sequence ID" value="NZ_CP151657.1"/>
</dbReference>
<dbReference type="EMBL" id="CP151657">
    <property type="protein sequence ID" value="WZP17662.1"/>
    <property type="molecule type" value="Genomic_DNA"/>
</dbReference>
<evidence type="ECO:0008006" key="3">
    <source>
        <dbReference type="Google" id="ProtNLM"/>
    </source>
</evidence>
<evidence type="ECO:0000313" key="1">
    <source>
        <dbReference type="EMBL" id="WZP17662.1"/>
    </source>
</evidence>
<evidence type="ECO:0000313" key="2">
    <source>
        <dbReference type="Proteomes" id="UP001448858"/>
    </source>
</evidence>
<dbReference type="Gene3D" id="3.20.80.10">
    <property type="entry name" value="Regulatory factor, effector binding domain"/>
    <property type="match status" value="1"/>
</dbReference>
<dbReference type="InterPro" id="IPR011256">
    <property type="entry name" value="Reg_factor_effector_dom_sf"/>
</dbReference>
<organism evidence="1 2">
    <name type="scientific">Arthrobacter citreus</name>
    <dbReference type="NCBI Taxonomy" id="1670"/>
    <lineage>
        <taxon>Bacteria</taxon>
        <taxon>Bacillati</taxon>
        <taxon>Actinomycetota</taxon>
        <taxon>Actinomycetes</taxon>
        <taxon>Micrococcales</taxon>
        <taxon>Micrococcaceae</taxon>
        <taxon>Arthrobacter</taxon>
    </lineage>
</organism>
<gene>
    <name evidence="1" type="ORF">AAE021_08945</name>
</gene>
<proteinExistence type="predicted"/>
<accession>A0ABZ2ZZN5</accession>
<dbReference type="Proteomes" id="UP001448858">
    <property type="component" value="Chromosome"/>
</dbReference>
<reference evidence="1 2" key="1">
    <citation type="submission" date="2024-04" db="EMBL/GenBank/DDBJ databases">
        <title>Arthrobacter sp. from Plains bison fecal sample.</title>
        <authorList>
            <person name="Ruzzini A."/>
        </authorList>
    </citation>
    <scope>NUCLEOTIDE SEQUENCE [LARGE SCALE GENOMIC DNA]</scope>
    <source>
        <strain evidence="1 2">EINP1</strain>
    </source>
</reference>
<name>A0ABZ2ZZN5_9MICC</name>